<reference evidence="9" key="1">
    <citation type="submission" date="2021-01" db="UniProtKB">
        <authorList>
            <consortium name="EnsemblPlants"/>
        </authorList>
    </citation>
    <scope>IDENTIFICATION</scope>
</reference>
<dbReference type="Gene3D" id="1.10.20.10">
    <property type="entry name" value="Histone, subunit A"/>
    <property type="match status" value="1"/>
</dbReference>
<dbReference type="SMART" id="SM00576">
    <property type="entry name" value="BTP"/>
    <property type="match status" value="1"/>
</dbReference>
<evidence type="ECO:0000256" key="3">
    <source>
        <dbReference type="ARBA" id="ARBA00017307"/>
    </source>
</evidence>
<dbReference type="Pfam" id="PF07524">
    <property type="entry name" value="Bromo_TP"/>
    <property type="match status" value="1"/>
</dbReference>
<evidence type="ECO:0000313" key="10">
    <source>
        <dbReference type="Proteomes" id="UP000594263"/>
    </source>
</evidence>
<dbReference type="GO" id="GO:0046982">
    <property type="term" value="F:protein heterodimerization activity"/>
    <property type="evidence" value="ECO:0007669"/>
    <property type="project" value="InterPro"/>
</dbReference>
<accession>A0A7N0SYM0</accession>
<feature type="compositionally biased region" description="Basic and acidic residues" evidence="7">
    <location>
        <begin position="361"/>
        <end position="370"/>
    </location>
</feature>
<dbReference type="GO" id="GO:0005669">
    <property type="term" value="C:transcription factor TFIID complex"/>
    <property type="evidence" value="ECO:0007669"/>
    <property type="project" value="InterPro"/>
</dbReference>
<dbReference type="EnsemblPlants" id="Kaladp0014s0008.1.v1.1">
    <property type="protein sequence ID" value="Kaladp0014s0008.1.v1.1.CDS.1"/>
    <property type="gene ID" value="Kaladp0014s0008.v1.1"/>
</dbReference>
<dbReference type="InterPro" id="IPR037818">
    <property type="entry name" value="TAF8"/>
</dbReference>
<name>A0A7N0SYM0_KALFE</name>
<evidence type="ECO:0000256" key="1">
    <source>
        <dbReference type="ARBA" id="ARBA00004123"/>
    </source>
</evidence>
<dbReference type="Proteomes" id="UP000594263">
    <property type="component" value="Unplaced"/>
</dbReference>
<feature type="compositionally biased region" description="Basic and acidic residues" evidence="7">
    <location>
        <begin position="1"/>
        <end position="10"/>
    </location>
</feature>
<sequence length="389" mass="42170">MRDGAGESGRDFAQQNGSSSNSSGSHSSNKRVKYSGDEFGRAVAKIAVAQVCESVGYQGFQQSALETLSNVAVRYIEGLGKGAKFHANLAGRTGCNIFDIVQSLEDFEAVQGFPGASEIDRCVASSGTVKELIQYVSEAEEIPFAYDVPQFPIVKDRKLAPSFLQGEVEPPGCHIPSWLPAFPDPLTFVSTSEKVGRGDNVEQTAKFESLGKRMNEPPLLSLDHLMSHNKLEGLSADASNSSAGINPFLAPPLKHGAVEVSPVAFPRKPAHDTSPVRINPENHVHSENHFSEKEKFTHTANQPENHFHASGDEKSTTLTSLRPVVKFRIKVNQKYLTTSLDPGDDQNGVSDGTAPLKMVETDKKGDEMKWLADPNLNGPIETPDELAQM</sequence>
<protein>
    <recommendedName>
        <fullName evidence="3">Transcription initiation factor TFIID subunit 8</fullName>
    </recommendedName>
</protein>
<feature type="domain" description="Bromodomain associated" evidence="8">
    <location>
        <begin position="37"/>
        <end position="113"/>
    </location>
</feature>
<dbReference type="InterPro" id="IPR019473">
    <property type="entry name" value="TFIID_su8_C"/>
</dbReference>
<dbReference type="PANTHER" id="PTHR46338:SF19">
    <property type="entry name" value="TRANSCRIPTION INITIATION FACTOR TFIID SUBUNIT 8"/>
    <property type="match status" value="1"/>
</dbReference>
<evidence type="ECO:0000313" key="9">
    <source>
        <dbReference type="EnsemblPlants" id="Kaladp0014s0008.1.v1.1.CDS.1"/>
    </source>
</evidence>
<dbReference type="AlphaFoldDB" id="A0A7N0SYM0"/>
<comment type="similarity">
    <text evidence="2">Belongs to the TAF8 family.</text>
</comment>
<dbReference type="Gramene" id="Kaladp0014s0008.1.v1.1">
    <property type="protein sequence ID" value="Kaladp0014s0008.1.v1.1.CDS.1"/>
    <property type="gene ID" value="Kaladp0014s0008.v1.1"/>
</dbReference>
<dbReference type="InterPro" id="IPR009072">
    <property type="entry name" value="Histone-fold"/>
</dbReference>
<feature type="compositionally biased region" description="Low complexity" evidence="7">
    <location>
        <begin position="16"/>
        <end position="27"/>
    </location>
</feature>
<evidence type="ECO:0000256" key="4">
    <source>
        <dbReference type="ARBA" id="ARBA00023015"/>
    </source>
</evidence>
<evidence type="ECO:0000259" key="8">
    <source>
        <dbReference type="SMART" id="SM00576"/>
    </source>
</evidence>
<dbReference type="Pfam" id="PF10406">
    <property type="entry name" value="TAF8_C"/>
    <property type="match status" value="1"/>
</dbReference>
<evidence type="ECO:0000256" key="2">
    <source>
        <dbReference type="ARBA" id="ARBA00008767"/>
    </source>
</evidence>
<evidence type="ECO:0000256" key="7">
    <source>
        <dbReference type="SAM" id="MobiDB-lite"/>
    </source>
</evidence>
<dbReference type="PANTHER" id="PTHR46338">
    <property type="entry name" value="TRANSCRIPTION INITIATION FACTOR TFIID SUBUNIT 8"/>
    <property type="match status" value="1"/>
</dbReference>
<feature type="region of interest" description="Disordered" evidence="7">
    <location>
        <begin position="361"/>
        <end position="389"/>
    </location>
</feature>
<keyword evidence="10" id="KW-1185">Reference proteome</keyword>
<keyword evidence="4" id="KW-0805">Transcription regulation</keyword>
<comment type="subcellular location">
    <subcellularLocation>
        <location evidence="1">Nucleus</location>
    </subcellularLocation>
</comment>
<evidence type="ECO:0000256" key="5">
    <source>
        <dbReference type="ARBA" id="ARBA00023163"/>
    </source>
</evidence>
<dbReference type="InterPro" id="IPR006565">
    <property type="entry name" value="BTP"/>
</dbReference>
<organism evidence="9 10">
    <name type="scientific">Kalanchoe fedtschenkoi</name>
    <name type="common">Lavender scallops</name>
    <name type="synonym">South American air plant</name>
    <dbReference type="NCBI Taxonomy" id="63787"/>
    <lineage>
        <taxon>Eukaryota</taxon>
        <taxon>Viridiplantae</taxon>
        <taxon>Streptophyta</taxon>
        <taxon>Embryophyta</taxon>
        <taxon>Tracheophyta</taxon>
        <taxon>Spermatophyta</taxon>
        <taxon>Magnoliopsida</taxon>
        <taxon>eudicotyledons</taxon>
        <taxon>Gunneridae</taxon>
        <taxon>Pentapetalae</taxon>
        <taxon>Saxifragales</taxon>
        <taxon>Crassulaceae</taxon>
        <taxon>Kalanchoe</taxon>
    </lineage>
</organism>
<keyword evidence="5" id="KW-0804">Transcription</keyword>
<proteinExistence type="inferred from homology"/>
<keyword evidence="6" id="KW-0539">Nucleus</keyword>
<feature type="region of interest" description="Disordered" evidence="7">
    <location>
        <begin position="1"/>
        <end position="32"/>
    </location>
</feature>
<evidence type="ECO:0000256" key="6">
    <source>
        <dbReference type="ARBA" id="ARBA00023242"/>
    </source>
</evidence>